<evidence type="ECO:0000313" key="2">
    <source>
        <dbReference type="Proteomes" id="UP000190229"/>
    </source>
</evidence>
<accession>A0A1V4EQH0</accession>
<dbReference type="AlphaFoldDB" id="A0A1V4EQH0"/>
<protein>
    <submittedName>
        <fullName evidence="1">Uncharacterized protein</fullName>
    </submittedName>
</protein>
<gene>
    <name evidence="1" type="ORF">B2M26_14180</name>
</gene>
<keyword evidence="2" id="KW-1185">Reference proteome</keyword>
<evidence type="ECO:0000313" key="1">
    <source>
        <dbReference type="EMBL" id="OPG14984.1"/>
    </source>
</evidence>
<organism evidence="1 2">
    <name type="scientific">Ferroacidibacillus organovorans</name>
    <dbReference type="NCBI Taxonomy" id="1765683"/>
    <lineage>
        <taxon>Bacteria</taxon>
        <taxon>Bacillati</taxon>
        <taxon>Bacillota</taxon>
        <taxon>Bacilli</taxon>
        <taxon>Bacillales</taxon>
        <taxon>Alicyclobacillaceae</taxon>
        <taxon>Ferroacidibacillus</taxon>
    </lineage>
</organism>
<reference evidence="1 2" key="1">
    <citation type="submission" date="2017-02" db="EMBL/GenBank/DDBJ databases">
        <title>Draft genome of Acidibacillus ferrooxidans Huett2.</title>
        <authorList>
            <person name="Schopf S."/>
        </authorList>
    </citation>
    <scope>NUCLEOTIDE SEQUENCE [LARGE SCALE GENOMIC DNA]</scope>
    <source>
        <strain evidence="1 2">Huett2</strain>
    </source>
</reference>
<proteinExistence type="predicted"/>
<comment type="caution">
    <text evidence="1">The sequence shown here is derived from an EMBL/GenBank/DDBJ whole genome shotgun (WGS) entry which is preliminary data.</text>
</comment>
<dbReference type="SUPFAM" id="SSF81301">
    <property type="entry name" value="Nucleotidyltransferase"/>
    <property type="match status" value="1"/>
</dbReference>
<name>A0A1V4EQH0_9BACL</name>
<sequence>MDNDYDFLIIMDTDVKPSRRALMVRQKELVTGVPMDFMVRTPDEWQRGFPLKKEIVAEGKIIYCPNRGAFLLAYATTAPTLGRLRTIICA</sequence>
<dbReference type="EMBL" id="MWPS01000046">
    <property type="protein sequence ID" value="OPG14984.1"/>
    <property type="molecule type" value="Genomic_DNA"/>
</dbReference>
<dbReference type="Proteomes" id="UP000190229">
    <property type="component" value="Unassembled WGS sequence"/>
</dbReference>
<dbReference type="InterPro" id="IPR043519">
    <property type="entry name" value="NT_sf"/>
</dbReference>